<keyword evidence="7" id="KW-0067">ATP-binding</keyword>
<dbReference type="PANTHER" id="PTHR43719">
    <property type="entry name" value="TWO-COMPONENT HISTIDINE KINASE"/>
    <property type="match status" value="1"/>
</dbReference>
<dbReference type="OrthoDB" id="60033at2759"/>
<accession>S9PX35</accession>
<dbReference type="SUPFAM" id="SSF47384">
    <property type="entry name" value="Homodimeric domain of signal transducing histidine kinase"/>
    <property type="match status" value="1"/>
</dbReference>
<dbReference type="Gene3D" id="1.10.287.130">
    <property type="match status" value="1"/>
</dbReference>
<keyword evidence="5" id="KW-0547">Nucleotide-binding</keyword>
<dbReference type="Gene3D" id="3.40.50.2300">
    <property type="match status" value="1"/>
</dbReference>
<dbReference type="InterPro" id="IPR036097">
    <property type="entry name" value="HisK_dim/P_sf"/>
</dbReference>
<dbReference type="EMBL" id="KE503206">
    <property type="protein sequence ID" value="EPX73596.1"/>
    <property type="molecule type" value="Genomic_DNA"/>
</dbReference>
<dbReference type="PROSITE" id="PS50109">
    <property type="entry name" value="HIS_KIN"/>
    <property type="match status" value="1"/>
</dbReference>
<dbReference type="Gene3D" id="3.30.450.40">
    <property type="match status" value="1"/>
</dbReference>
<dbReference type="SMART" id="SM00065">
    <property type="entry name" value="GAF"/>
    <property type="match status" value="1"/>
</dbReference>
<dbReference type="GO" id="GO:0005737">
    <property type="term" value="C:cytoplasm"/>
    <property type="evidence" value="ECO:0007669"/>
    <property type="project" value="EnsemblFungi"/>
</dbReference>
<proteinExistence type="predicted"/>
<dbReference type="InterPro" id="IPR050956">
    <property type="entry name" value="2C_system_His_kinase"/>
</dbReference>
<evidence type="ECO:0000256" key="6">
    <source>
        <dbReference type="ARBA" id="ARBA00022777"/>
    </source>
</evidence>
<protein>
    <recommendedName>
        <fullName evidence="2">histidine kinase</fullName>
        <ecNumber evidence="2">2.7.13.3</ecNumber>
    </recommendedName>
</protein>
<dbReference type="Gene3D" id="3.30.565.10">
    <property type="entry name" value="Histidine kinase-like ATPase, C-terminal domain"/>
    <property type="match status" value="1"/>
</dbReference>
<sequence length="2293" mass="262495">MHSKNELRNCVALALSSILKYTLESEPYEEVYEVDNTYALYAGFELASNRRVIAKFSTQTARIEAEYHLFCDLSKDERGREFVSVPIEFIEFSHIDLSAYVCLDAGHRNTLSTFYGYFRNHPIHYIRYCIAVCRCVEFLHSKDIVHGEIRSDSFRPINNYEDVLMLNIGSGVSSFHNYLQAYNWRRFYEDSQSMSRITYISPEQTGRTSYPVDHRTDIYSLGILFYYCLTDGYLHELSFIQTIRSILTENLPSIVDVCPNIPRTIFKIIEKMTKKNPNDRYTSCSSVLADFEICYENLVNGITSGDGSIHNTSYTSLFMLPSSTYGREREIEKVKSLLRHTESTSLPLDSPSYQSSQTSHVDHTVVILVTGPEGVGKATFIQDVCDRKEGYMAITKCEPSKSFLDSALISGIAKLLLQLLAENQRLVYDFFHKLKDSLKGDISHLNPFFDVVPEVKPFLQKNPYIGEIAFLSASSNESMKSSSSAGHSLSGQDIQHESEQRNQFGHQVSFSSALITLLNIISSIKRSTIVIKNIHYADELSIDVLECLIRCNVPINLILTCEDSYVELLDNFRAFSNFVQEVRLKPLGFDAVNAYVQTTLHRVDEDLYPFTSYVYHVCKGNPLLMRDLLSELYNKKVIYFDWKSHQWSINYDDINLFNPESYNIDVDSYSVTKLSDLPEHCRCFLAWASMMGSCFSYETVRNLCQEVEFFDFDNESLDLLLRKGIIYANSTSSYSFSRGSYQKTINSFYSKEKLQRMHARLFEMCVDNRDKHDVCDIASHFDAAFDYIKTEDNSTLNFTYLYLAAEEALNVGANKKALSLYNRCIETLPFKPYHRENDDERKQRVRIYNGCAQANLVNNNPEKAMEMIALAEAESSNTTEAFRSRLLRCQILFEGARTDESLSLVLDYLSQLDFTIEQYNMADAKRILASFIPKLMKYMEEGKNVDFESAVALDDRWVEILYFLFQGFVASSTCYRCSSMVVNFAIAFSKVFLKYGFSNYAGFTLLFFSVTAMSILGPSVALVQMCDFARKLNQKNPNYNMQTYTEFFYLFSVGYITESFQKRLVSIRTLEKHCEPSSNFLIKYLRVFSIWDNFLLSSNYNDYMIEFDKTCNEFLKERFFVEENAHFPVLRNLLQCFLGEANFDSCECTHYEKRPLSISSERGISDAFGPWYFAWYLLNLFISEDWENTAAYGLNKLPHYYDGCFLPSPGCFGYFLLCLAIANKAIANGTLPENERKFFLEKLKLFEYLSAVSNNSQIVLYSCYLQASYVSLEGNFEESSMLFEKVVSLATKSNVRLIEAFALESVGKLFCKMQLTTSGIHYIEQSMNAYKSLGLKRKYEMLSERNIYNLPSNLLKLTVDEIVQTDIAEEEKVVYSDGSDEANNGELAESNYQISFPNEDYEDQTSTVANVGDVSLEELLISLDIIDLTSVMKSCQIIASETELEGLLSTMTQRMLEDSSADAAAIVIRDDTHFTVAAYRTENINEGFSPPIPISEKQKFVPSKVINYVVHTQKALFSHSIHKDFNLQNEEWNKQNSKGKSAIVIPLFQKKTVFAILYLQGPPFSFHHRHLSVLSILGSQVSFAIVNISLFRKVKEATNANMEIIKAQREALSLVQKSEAKYRSFVDTMPCLLSKLTYEDGLKVDVFGSFWKEYCGEIDLSKSNIYKDLVHPEDYSMLEQYIRSQSDVNAPFEKEIRIKRKDGIYRCNLSRCTPVLTESKSKPIYICATIDIGDQKEARATALEATRLRSNFLANISHELRTPFSGFYGMLSLLDEANLDYEQRDIVNAARLSCEMLLQVINDLLNFSKLEAGKVTLESDLEFSLEGVIIDCIASIYSVSGSKNVRVSYELSDDIPYFIAGDASKIGQMLKSILDNSVKMVESGFIRVKAYISENGTNDDLRLTFIVEDSRPHKNAMFQANLINSLNKYCNDYLPMDLSGSALGMSTCLQLCKIMGGSVFVTVSETSPTFRICYDLKVRKLQEGRYRQVTAELVEANRKFNDYIQSRHIIRATNEPLQSDYILRLMARAERLDRINSSPDTLSSFLHYCRKDGNIARSLLVLDVDSVEYLEKAVAEIEPFPDLNVIFVSCVPQLNRVFDRKSILRDFREYVNEWRTVVTKPFTKEQFIDATLSIVHLGQDKLYETSHFLPSSEERTEINIQNWRHKEIRILVAEDNSVVRLTLCKQLEHLGLLVESAKDGKEAIDLITSHPCGYYGLAFIDYHMPHYDGIGVSKKMREFEQKNHFAFSVPIVLLTADIQPSIEVGKEEIGITKYVTKPIRKDRLLEILDTYLV</sequence>
<evidence type="ECO:0000256" key="2">
    <source>
        <dbReference type="ARBA" id="ARBA00012438"/>
    </source>
</evidence>
<evidence type="ECO:0000256" key="10">
    <source>
        <dbReference type="SAM" id="Phobius"/>
    </source>
</evidence>
<dbReference type="FunFam" id="1.10.287.130:FF:000002">
    <property type="entry name" value="Two-component osmosensing histidine kinase"/>
    <property type="match status" value="1"/>
</dbReference>
<evidence type="ECO:0000259" key="12">
    <source>
        <dbReference type="PROSITE" id="PS50109"/>
    </source>
</evidence>
<dbReference type="SUPFAM" id="SSF52540">
    <property type="entry name" value="P-loop containing nucleoside triphosphate hydrolases"/>
    <property type="match status" value="1"/>
</dbReference>
<dbReference type="Pfam" id="PF08447">
    <property type="entry name" value="PAS_3"/>
    <property type="match status" value="1"/>
</dbReference>
<dbReference type="CDD" id="cd17546">
    <property type="entry name" value="REC_hyHK_CKI1_RcsC-like"/>
    <property type="match status" value="1"/>
</dbReference>
<dbReference type="GO" id="GO:1900745">
    <property type="term" value="P:positive regulation of p38MAPK cascade"/>
    <property type="evidence" value="ECO:0007669"/>
    <property type="project" value="EnsemblFungi"/>
</dbReference>
<dbReference type="SMART" id="SM00448">
    <property type="entry name" value="REC"/>
    <property type="match status" value="1"/>
</dbReference>
<dbReference type="Pfam" id="PF00512">
    <property type="entry name" value="HisKA"/>
    <property type="match status" value="1"/>
</dbReference>
<dbReference type="InterPro" id="IPR027417">
    <property type="entry name" value="P-loop_NTPase"/>
</dbReference>
<dbReference type="Proteomes" id="UP000016088">
    <property type="component" value="Unassembled WGS sequence"/>
</dbReference>
<dbReference type="InterPro" id="IPR000014">
    <property type="entry name" value="PAS"/>
</dbReference>
<dbReference type="SUPFAM" id="SSF55874">
    <property type="entry name" value="ATPase domain of HSP90 chaperone/DNA topoisomerase II/histidine kinase"/>
    <property type="match status" value="1"/>
</dbReference>
<dbReference type="OMA" id="QLPGYTW"/>
<dbReference type="CDD" id="cd00082">
    <property type="entry name" value="HisKA"/>
    <property type="match status" value="1"/>
</dbReference>
<keyword evidence="10" id="KW-0812">Transmembrane</keyword>
<dbReference type="Pfam" id="PF00072">
    <property type="entry name" value="Response_reg"/>
    <property type="match status" value="1"/>
</dbReference>
<evidence type="ECO:0000259" key="13">
    <source>
        <dbReference type="PROSITE" id="PS50110"/>
    </source>
</evidence>
<keyword evidence="10" id="KW-1133">Transmembrane helix</keyword>
<dbReference type="InterPro" id="IPR011006">
    <property type="entry name" value="CheY-like_superfamily"/>
</dbReference>
<keyword evidence="10" id="KW-0472">Membrane</keyword>
<dbReference type="PANTHER" id="PTHR43719:SF28">
    <property type="entry name" value="PEROXIDE STRESS-ACTIVATED HISTIDINE KINASE MAK1-RELATED"/>
    <property type="match status" value="1"/>
</dbReference>
<keyword evidence="3 9" id="KW-0597">Phosphoprotein</keyword>
<dbReference type="SUPFAM" id="SSF55781">
    <property type="entry name" value="GAF domain-like"/>
    <property type="match status" value="1"/>
</dbReference>
<dbReference type="SMART" id="SM00388">
    <property type="entry name" value="HisKA"/>
    <property type="match status" value="1"/>
</dbReference>
<dbReference type="SUPFAM" id="SSF56112">
    <property type="entry name" value="Protein kinase-like (PK-like)"/>
    <property type="match status" value="1"/>
</dbReference>
<dbReference type="PROSITE" id="PS50110">
    <property type="entry name" value="RESPONSE_REGULATORY"/>
    <property type="match status" value="1"/>
</dbReference>
<dbReference type="eggNOG" id="KOG0519">
    <property type="taxonomic scope" value="Eukaryota"/>
</dbReference>
<dbReference type="Gene3D" id="3.30.450.20">
    <property type="entry name" value="PAS domain"/>
    <property type="match status" value="1"/>
</dbReference>
<dbReference type="Gene3D" id="1.10.510.10">
    <property type="entry name" value="Transferase(Phosphotransferase) domain 1"/>
    <property type="match status" value="1"/>
</dbReference>
<dbReference type="GO" id="GO:0000155">
    <property type="term" value="F:phosphorelay sensor kinase activity"/>
    <property type="evidence" value="ECO:0007669"/>
    <property type="project" value="EnsemblFungi"/>
</dbReference>
<reference evidence="14 15" key="1">
    <citation type="journal article" date="2011" name="Science">
        <title>Comparative functional genomics of the fission yeasts.</title>
        <authorList>
            <person name="Rhind N."/>
            <person name="Chen Z."/>
            <person name="Yassour M."/>
            <person name="Thompson D.A."/>
            <person name="Haas B.J."/>
            <person name="Habib N."/>
            <person name="Wapinski I."/>
            <person name="Roy S."/>
            <person name="Lin M.F."/>
            <person name="Heiman D.I."/>
            <person name="Young S.K."/>
            <person name="Furuya K."/>
            <person name="Guo Y."/>
            <person name="Pidoux A."/>
            <person name="Chen H.M."/>
            <person name="Robbertse B."/>
            <person name="Goldberg J.M."/>
            <person name="Aoki K."/>
            <person name="Bayne E.H."/>
            <person name="Berlin A.M."/>
            <person name="Desjardins C.A."/>
            <person name="Dobbs E."/>
            <person name="Dukaj L."/>
            <person name="Fan L."/>
            <person name="FitzGerald M.G."/>
            <person name="French C."/>
            <person name="Gujja S."/>
            <person name="Hansen K."/>
            <person name="Keifenheim D."/>
            <person name="Levin J.Z."/>
            <person name="Mosher R.A."/>
            <person name="Mueller C.A."/>
            <person name="Pfiffner J."/>
            <person name="Priest M."/>
            <person name="Russ C."/>
            <person name="Smialowska A."/>
            <person name="Swoboda P."/>
            <person name="Sykes S.M."/>
            <person name="Vaughn M."/>
            <person name="Vengrova S."/>
            <person name="Yoder R."/>
            <person name="Zeng Q."/>
            <person name="Allshire R."/>
            <person name="Baulcombe D."/>
            <person name="Birren B.W."/>
            <person name="Brown W."/>
            <person name="Ekwall K."/>
            <person name="Kellis M."/>
            <person name="Leatherwood J."/>
            <person name="Levin H."/>
            <person name="Margalit H."/>
            <person name="Martienssen R."/>
            <person name="Nieduszynski C.A."/>
            <person name="Spatafora J.W."/>
            <person name="Friedman N."/>
            <person name="Dalgaard J.Z."/>
            <person name="Baumann P."/>
            <person name="Niki H."/>
            <person name="Regev A."/>
            <person name="Nusbaum C."/>
        </authorList>
    </citation>
    <scope>NUCLEOTIDE SEQUENCE [LARGE SCALE GENOMIC DNA]</scope>
    <source>
        <strain evidence="15">yFS286</strain>
    </source>
</reference>
<organism evidence="14 15">
    <name type="scientific">Schizosaccharomyces octosporus (strain yFS286)</name>
    <name type="common">Fission yeast</name>
    <name type="synonym">Octosporomyces octosporus</name>
    <dbReference type="NCBI Taxonomy" id="483514"/>
    <lineage>
        <taxon>Eukaryota</taxon>
        <taxon>Fungi</taxon>
        <taxon>Dikarya</taxon>
        <taxon>Ascomycota</taxon>
        <taxon>Taphrinomycotina</taxon>
        <taxon>Schizosaccharomycetes</taxon>
        <taxon>Schizosaccharomycetales</taxon>
        <taxon>Schizosaccharomycetaceae</taxon>
        <taxon>Schizosaccharomyces</taxon>
    </lineage>
</organism>
<evidence type="ECO:0000259" key="11">
    <source>
        <dbReference type="PROSITE" id="PS50011"/>
    </source>
</evidence>
<dbReference type="GO" id="GO:0009365">
    <property type="term" value="C:protein histidine kinase complex"/>
    <property type="evidence" value="ECO:0007669"/>
    <property type="project" value="EnsemblFungi"/>
</dbReference>
<dbReference type="RefSeq" id="XP_013016759.1">
    <property type="nucleotide sequence ID" value="XM_013161305.1"/>
</dbReference>
<evidence type="ECO:0000256" key="4">
    <source>
        <dbReference type="ARBA" id="ARBA00022679"/>
    </source>
</evidence>
<dbReference type="InterPro" id="IPR005467">
    <property type="entry name" value="His_kinase_dom"/>
</dbReference>
<keyword evidence="15" id="KW-1185">Reference proteome</keyword>
<feature type="modified residue" description="4-aspartylphosphate" evidence="9">
    <location>
        <position position="2221"/>
    </location>
</feature>
<keyword evidence="4" id="KW-0808">Transferase</keyword>
<feature type="domain" description="Histidine kinase" evidence="12">
    <location>
        <begin position="1755"/>
        <end position="1978"/>
    </location>
</feature>
<dbReference type="EC" id="2.7.13.3" evidence="2"/>
<dbReference type="Pfam" id="PF13185">
    <property type="entry name" value="GAF_2"/>
    <property type="match status" value="1"/>
</dbReference>
<comment type="catalytic activity">
    <reaction evidence="1">
        <text>ATP + protein L-histidine = ADP + protein N-phospho-L-histidine.</text>
        <dbReference type="EC" id="2.7.13.3"/>
    </reaction>
</comment>
<evidence type="ECO:0000256" key="5">
    <source>
        <dbReference type="ARBA" id="ARBA00022741"/>
    </source>
</evidence>
<dbReference type="InterPro" id="IPR001789">
    <property type="entry name" value="Sig_transdc_resp-reg_receiver"/>
</dbReference>
<dbReference type="InterPro" id="IPR036890">
    <property type="entry name" value="HATPase_C_sf"/>
</dbReference>
<dbReference type="InterPro" id="IPR011009">
    <property type="entry name" value="Kinase-like_dom_sf"/>
</dbReference>
<dbReference type="InterPro" id="IPR003018">
    <property type="entry name" value="GAF"/>
</dbReference>
<dbReference type="InterPro" id="IPR013655">
    <property type="entry name" value="PAS_fold_3"/>
</dbReference>
<keyword evidence="6 14" id="KW-0418">Kinase</keyword>
<feature type="transmembrane region" description="Helical" evidence="10">
    <location>
        <begin position="1000"/>
        <end position="1023"/>
    </location>
</feature>
<dbReference type="GeneID" id="25031789"/>
<evidence type="ECO:0000256" key="3">
    <source>
        <dbReference type="ARBA" id="ARBA00022553"/>
    </source>
</evidence>
<dbReference type="InterPro" id="IPR035965">
    <property type="entry name" value="PAS-like_dom_sf"/>
</dbReference>
<dbReference type="PROSITE" id="PS50011">
    <property type="entry name" value="PROTEIN_KINASE_DOM"/>
    <property type="match status" value="1"/>
</dbReference>
<feature type="domain" description="Protein kinase" evidence="11">
    <location>
        <begin position="17"/>
        <end position="298"/>
    </location>
</feature>
<dbReference type="SUPFAM" id="SSF52172">
    <property type="entry name" value="CheY-like"/>
    <property type="match status" value="1"/>
</dbReference>
<dbReference type="SMART" id="SM00220">
    <property type="entry name" value="S_TKc"/>
    <property type="match status" value="1"/>
</dbReference>
<dbReference type="GO" id="GO:0005524">
    <property type="term" value="F:ATP binding"/>
    <property type="evidence" value="ECO:0007669"/>
    <property type="project" value="UniProtKB-KW"/>
</dbReference>
<dbReference type="InterPro" id="IPR003661">
    <property type="entry name" value="HisK_dim/P_dom"/>
</dbReference>
<dbReference type="VEuPathDB" id="FungiDB:SOCG_02815"/>
<gene>
    <name evidence="14" type="ORF">SOCG_02815</name>
</gene>
<evidence type="ECO:0000313" key="15">
    <source>
        <dbReference type="Proteomes" id="UP000016088"/>
    </source>
</evidence>
<name>S9PX35_SCHOY</name>
<dbReference type="SUPFAM" id="SSF55785">
    <property type="entry name" value="PYP-like sensor domain (PAS domain)"/>
    <property type="match status" value="1"/>
</dbReference>
<dbReference type="HOGENOM" id="CLU_001037_0_0_1"/>
<evidence type="ECO:0000256" key="7">
    <source>
        <dbReference type="ARBA" id="ARBA00022840"/>
    </source>
</evidence>
<evidence type="ECO:0000256" key="8">
    <source>
        <dbReference type="ARBA" id="ARBA00023012"/>
    </source>
</evidence>
<evidence type="ECO:0000256" key="9">
    <source>
        <dbReference type="PROSITE-ProRule" id="PRU00169"/>
    </source>
</evidence>
<feature type="domain" description="Response regulatory" evidence="13">
    <location>
        <begin position="2169"/>
        <end position="2292"/>
    </location>
</feature>
<dbReference type="InterPro" id="IPR000719">
    <property type="entry name" value="Prot_kinase_dom"/>
</dbReference>
<dbReference type="InterPro" id="IPR029016">
    <property type="entry name" value="GAF-like_dom_sf"/>
</dbReference>
<evidence type="ECO:0000256" key="1">
    <source>
        <dbReference type="ARBA" id="ARBA00000085"/>
    </source>
</evidence>
<evidence type="ECO:0000313" key="14">
    <source>
        <dbReference type="EMBL" id="EPX73596.1"/>
    </source>
</evidence>
<dbReference type="CDD" id="cd00130">
    <property type="entry name" value="PAS"/>
    <property type="match status" value="1"/>
</dbReference>
<keyword evidence="8" id="KW-0902">Two-component regulatory system</keyword>